<accession>A0A251TA84</accession>
<keyword evidence="2" id="KW-1185">Reference proteome</keyword>
<name>A0A251TA84_HELAN</name>
<sequence>MEPHSYSYNLLVVLTQCVKTPKTVAAASVSSSNTFTTCFGDLTPKELGIEISGIGKVQAMARAPVQVQDHVLAERKRREKLNRQLIALSAFLHNLKKVILCFFL</sequence>
<protein>
    <submittedName>
        <fullName evidence="1">Putative myc-type, basic helix-loop-helix (BHLH) domain-containing protein</fullName>
    </submittedName>
</protein>
<dbReference type="InParanoid" id="A0A251TA84"/>
<dbReference type="PANTHER" id="PTHR45959:SF35">
    <property type="entry name" value="MYC-TYPE, BASIC HELIX-LOOP-HELIX (BHLH) DOMAIN-CONTAINING PROTEIN-RELATED"/>
    <property type="match status" value="1"/>
</dbReference>
<proteinExistence type="predicted"/>
<dbReference type="EMBL" id="CM007900">
    <property type="protein sequence ID" value="OTG06871.1"/>
    <property type="molecule type" value="Genomic_DNA"/>
</dbReference>
<organism evidence="1 2">
    <name type="scientific">Helianthus annuus</name>
    <name type="common">Common sunflower</name>
    <dbReference type="NCBI Taxonomy" id="4232"/>
    <lineage>
        <taxon>Eukaryota</taxon>
        <taxon>Viridiplantae</taxon>
        <taxon>Streptophyta</taxon>
        <taxon>Embryophyta</taxon>
        <taxon>Tracheophyta</taxon>
        <taxon>Spermatophyta</taxon>
        <taxon>Magnoliopsida</taxon>
        <taxon>eudicotyledons</taxon>
        <taxon>Gunneridae</taxon>
        <taxon>Pentapetalae</taxon>
        <taxon>asterids</taxon>
        <taxon>campanulids</taxon>
        <taxon>Asterales</taxon>
        <taxon>Asteraceae</taxon>
        <taxon>Asteroideae</taxon>
        <taxon>Heliantheae alliance</taxon>
        <taxon>Heliantheae</taxon>
        <taxon>Helianthus</taxon>
    </lineage>
</organism>
<gene>
    <name evidence="1" type="ORF">HannXRQ_Chr11g0324071</name>
</gene>
<dbReference type="AlphaFoldDB" id="A0A251TA84"/>
<evidence type="ECO:0000313" key="1">
    <source>
        <dbReference type="EMBL" id="OTG06871.1"/>
    </source>
</evidence>
<reference evidence="2" key="1">
    <citation type="journal article" date="2017" name="Nature">
        <title>The sunflower genome provides insights into oil metabolism, flowering and Asterid evolution.</title>
        <authorList>
            <person name="Badouin H."/>
            <person name="Gouzy J."/>
            <person name="Grassa C.J."/>
            <person name="Murat F."/>
            <person name="Staton S.E."/>
            <person name="Cottret L."/>
            <person name="Lelandais-Briere C."/>
            <person name="Owens G.L."/>
            <person name="Carrere S."/>
            <person name="Mayjonade B."/>
            <person name="Legrand L."/>
            <person name="Gill N."/>
            <person name="Kane N.C."/>
            <person name="Bowers J.E."/>
            <person name="Hubner S."/>
            <person name="Bellec A."/>
            <person name="Berard A."/>
            <person name="Berges H."/>
            <person name="Blanchet N."/>
            <person name="Boniface M.C."/>
            <person name="Brunel D."/>
            <person name="Catrice O."/>
            <person name="Chaidir N."/>
            <person name="Claudel C."/>
            <person name="Donnadieu C."/>
            <person name="Faraut T."/>
            <person name="Fievet G."/>
            <person name="Helmstetter N."/>
            <person name="King M."/>
            <person name="Knapp S.J."/>
            <person name="Lai Z."/>
            <person name="Le Paslier M.C."/>
            <person name="Lippi Y."/>
            <person name="Lorenzon L."/>
            <person name="Mandel J.R."/>
            <person name="Marage G."/>
            <person name="Marchand G."/>
            <person name="Marquand E."/>
            <person name="Bret-Mestries E."/>
            <person name="Morien E."/>
            <person name="Nambeesan S."/>
            <person name="Nguyen T."/>
            <person name="Pegot-Espagnet P."/>
            <person name="Pouilly N."/>
            <person name="Raftis F."/>
            <person name="Sallet E."/>
            <person name="Schiex T."/>
            <person name="Thomas J."/>
            <person name="Vandecasteele C."/>
            <person name="Vares D."/>
            <person name="Vear F."/>
            <person name="Vautrin S."/>
            <person name="Crespi M."/>
            <person name="Mangin B."/>
            <person name="Burke J.M."/>
            <person name="Salse J."/>
            <person name="Munos S."/>
            <person name="Vincourt P."/>
            <person name="Rieseberg L.H."/>
            <person name="Langlade N.B."/>
        </authorList>
    </citation>
    <scope>NUCLEOTIDE SEQUENCE [LARGE SCALE GENOMIC DNA]</scope>
    <source>
        <strain evidence="2">cv. SF193</strain>
    </source>
</reference>
<dbReference type="Proteomes" id="UP000215914">
    <property type="component" value="Chromosome 11"/>
</dbReference>
<dbReference type="InterPro" id="IPR052610">
    <property type="entry name" value="bHLH_transcription_regulator"/>
</dbReference>
<evidence type="ECO:0000313" key="2">
    <source>
        <dbReference type="Proteomes" id="UP000215914"/>
    </source>
</evidence>
<dbReference type="PANTHER" id="PTHR45959">
    <property type="entry name" value="BHLH TRANSCRIPTION FACTOR"/>
    <property type="match status" value="1"/>
</dbReference>